<evidence type="ECO:0000313" key="2">
    <source>
        <dbReference type="EMBL" id="PDW00500.1"/>
    </source>
</evidence>
<dbReference type="InterPro" id="IPR036779">
    <property type="entry name" value="LysM_dom_sf"/>
</dbReference>
<dbReference type="PANTHER" id="PTHR33734:SF22">
    <property type="entry name" value="MEMBRANE-BOUND LYTIC MUREIN TRANSGLYCOSYLASE D"/>
    <property type="match status" value="1"/>
</dbReference>
<organism evidence="2 3">
    <name type="scientific">Candidatus Chloroploca asiatica</name>
    <dbReference type="NCBI Taxonomy" id="1506545"/>
    <lineage>
        <taxon>Bacteria</taxon>
        <taxon>Bacillati</taxon>
        <taxon>Chloroflexota</taxon>
        <taxon>Chloroflexia</taxon>
        <taxon>Chloroflexales</taxon>
        <taxon>Chloroflexineae</taxon>
        <taxon>Oscillochloridaceae</taxon>
        <taxon>Candidatus Chloroploca</taxon>
    </lineage>
</organism>
<gene>
    <name evidence="2" type="ORF">A9Q02_09720</name>
</gene>
<dbReference type="PANTHER" id="PTHR33734">
    <property type="entry name" value="LYSM DOMAIN-CONTAINING GPI-ANCHORED PROTEIN 2"/>
    <property type="match status" value="1"/>
</dbReference>
<dbReference type="EMBL" id="LYXE01000041">
    <property type="protein sequence ID" value="PDW00500.1"/>
    <property type="molecule type" value="Genomic_DNA"/>
</dbReference>
<evidence type="ECO:0000259" key="1">
    <source>
        <dbReference type="PROSITE" id="PS51782"/>
    </source>
</evidence>
<dbReference type="PROSITE" id="PS51257">
    <property type="entry name" value="PROKAR_LIPOPROTEIN"/>
    <property type="match status" value="1"/>
</dbReference>
<reference evidence="2 3" key="1">
    <citation type="submission" date="2016-05" db="EMBL/GenBank/DDBJ databases">
        <authorList>
            <person name="Lavstsen T."/>
            <person name="Jespersen J.S."/>
        </authorList>
    </citation>
    <scope>NUCLEOTIDE SEQUENCE [LARGE SCALE GENOMIC DNA]</scope>
    <source>
        <strain evidence="2 3">B7-9</strain>
    </source>
</reference>
<dbReference type="Proteomes" id="UP000220922">
    <property type="component" value="Unassembled WGS sequence"/>
</dbReference>
<dbReference type="AlphaFoldDB" id="A0A2H3KQ89"/>
<proteinExistence type="predicted"/>
<evidence type="ECO:0000313" key="3">
    <source>
        <dbReference type="Proteomes" id="UP000220922"/>
    </source>
</evidence>
<dbReference type="GO" id="GO:0008932">
    <property type="term" value="F:lytic endotransglycosylase activity"/>
    <property type="evidence" value="ECO:0007669"/>
    <property type="project" value="TreeGrafter"/>
</dbReference>
<dbReference type="SMART" id="SM00257">
    <property type="entry name" value="LysM"/>
    <property type="match status" value="1"/>
</dbReference>
<sequence>MTRVLGASLLLLILVACVPEPPQSVLPTLPAVLDITPAPTLDIDATATAFALITLPSPTPAALYTIQPGDTLSDLALRFNTTIDELSVANGITDPNALQPGQTLIIPSLLRTPVTEGGRPLLTPTPTLSTP</sequence>
<accession>A0A2H3KQ89</accession>
<feature type="domain" description="LysM" evidence="1">
    <location>
        <begin position="62"/>
        <end position="106"/>
    </location>
</feature>
<dbReference type="InterPro" id="IPR018392">
    <property type="entry name" value="LysM"/>
</dbReference>
<dbReference type="SUPFAM" id="SSF54106">
    <property type="entry name" value="LysM domain"/>
    <property type="match status" value="1"/>
</dbReference>
<dbReference type="CDD" id="cd00118">
    <property type="entry name" value="LysM"/>
    <property type="match status" value="1"/>
</dbReference>
<name>A0A2H3KQ89_9CHLR</name>
<keyword evidence="3" id="KW-1185">Reference proteome</keyword>
<dbReference type="Pfam" id="PF01476">
    <property type="entry name" value="LysM"/>
    <property type="match status" value="1"/>
</dbReference>
<protein>
    <submittedName>
        <fullName evidence="2">Peptidoglycan-binding protein</fullName>
    </submittedName>
</protein>
<dbReference type="Gene3D" id="3.10.350.10">
    <property type="entry name" value="LysM domain"/>
    <property type="match status" value="1"/>
</dbReference>
<dbReference type="PROSITE" id="PS51782">
    <property type="entry name" value="LYSM"/>
    <property type="match status" value="1"/>
</dbReference>
<comment type="caution">
    <text evidence="2">The sequence shown here is derived from an EMBL/GenBank/DDBJ whole genome shotgun (WGS) entry which is preliminary data.</text>
</comment>